<proteinExistence type="predicted"/>
<comment type="caution">
    <text evidence="1">The sequence shown here is derived from an EMBL/GenBank/DDBJ whole genome shotgun (WGS) entry which is preliminary data.</text>
</comment>
<evidence type="ECO:0008006" key="3">
    <source>
        <dbReference type="Google" id="ProtNLM"/>
    </source>
</evidence>
<evidence type="ECO:0000313" key="1">
    <source>
        <dbReference type="EMBL" id="MBA0731727.1"/>
    </source>
</evidence>
<sequence>MTIKSKYQSELLTATDLDGNEGIFPIAFAIVDVVNDDNWHLVFGATEICAFNIPTKGLKGDLNGSCNEEVLQVIITHFYDAPCATALDNSYYYI</sequence>
<evidence type="ECO:0000313" key="2">
    <source>
        <dbReference type="Proteomes" id="UP000593574"/>
    </source>
</evidence>
<keyword evidence="2" id="KW-1185">Reference proteome</keyword>
<feature type="non-terminal residue" evidence="1">
    <location>
        <position position="94"/>
    </location>
</feature>
<reference evidence="1 2" key="1">
    <citation type="journal article" date="2019" name="Genome Biol. Evol.">
        <title>Insights into the evolution of the New World diploid cottons (Gossypium, subgenus Houzingenia) based on genome sequencing.</title>
        <authorList>
            <person name="Grover C.E."/>
            <person name="Arick M.A. 2nd"/>
            <person name="Thrash A."/>
            <person name="Conover J.L."/>
            <person name="Sanders W.S."/>
            <person name="Peterson D.G."/>
            <person name="Frelichowski J.E."/>
            <person name="Scheffler J.A."/>
            <person name="Scheffler B.E."/>
            <person name="Wendel J.F."/>
        </authorList>
    </citation>
    <scope>NUCLEOTIDE SEQUENCE [LARGE SCALE GENOMIC DNA]</scope>
    <source>
        <strain evidence="1">4</strain>
        <tissue evidence="1">Leaf</tissue>
    </source>
</reference>
<gene>
    <name evidence="1" type="ORF">Golax_004616</name>
</gene>
<dbReference type="AlphaFoldDB" id="A0A7J9B5V8"/>
<dbReference type="EMBL" id="JABEZV010450553">
    <property type="protein sequence ID" value="MBA0731727.1"/>
    <property type="molecule type" value="Genomic_DNA"/>
</dbReference>
<accession>A0A7J9B5V8</accession>
<organism evidence="1 2">
    <name type="scientific">Gossypium laxum</name>
    <dbReference type="NCBI Taxonomy" id="34288"/>
    <lineage>
        <taxon>Eukaryota</taxon>
        <taxon>Viridiplantae</taxon>
        <taxon>Streptophyta</taxon>
        <taxon>Embryophyta</taxon>
        <taxon>Tracheophyta</taxon>
        <taxon>Spermatophyta</taxon>
        <taxon>Magnoliopsida</taxon>
        <taxon>eudicotyledons</taxon>
        <taxon>Gunneridae</taxon>
        <taxon>Pentapetalae</taxon>
        <taxon>rosids</taxon>
        <taxon>malvids</taxon>
        <taxon>Malvales</taxon>
        <taxon>Malvaceae</taxon>
        <taxon>Malvoideae</taxon>
        <taxon>Gossypium</taxon>
    </lineage>
</organism>
<dbReference type="Proteomes" id="UP000593574">
    <property type="component" value="Unassembled WGS sequence"/>
</dbReference>
<name>A0A7J9B5V8_9ROSI</name>
<protein>
    <recommendedName>
        <fullName evidence="3">MULE transposase domain-containing protein</fullName>
    </recommendedName>
</protein>